<reference evidence="1" key="1">
    <citation type="submission" date="2023-04" db="EMBL/GenBank/DDBJ databases">
        <title>Draft Genome sequencing of Naganishia species isolated from polar environments using Oxford Nanopore Technology.</title>
        <authorList>
            <person name="Leo P."/>
            <person name="Venkateswaran K."/>
        </authorList>
    </citation>
    <scope>NUCLEOTIDE SEQUENCE</scope>
    <source>
        <strain evidence="1">MNA-CCFEE 5262</strain>
    </source>
</reference>
<gene>
    <name evidence="1" type="ORF">QFC20_003229</name>
</gene>
<accession>A0ACC2WED3</accession>
<evidence type="ECO:0000313" key="2">
    <source>
        <dbReference type="Proteomes" id="UP001230649"/>
    </source>
</evidence>
<sequence>MTKNLPQLPRHSANGTNAQQTNTEGDPIAVPVVTYQHGISGGAPVEKQKPVDDNESMVPSQSRPALQPVTNASSYYTGGRYSGHCSEATMFKDGSTAPKTYNDQFSQPLEGDFGWDCKA</sequence>
<organism evidence="1 2">
    <name type="scientific">Naganishia adeliensis</name>
    <dbReference type="NCBI Taxonomy" id="92952"/>
    <lineage>
        <taxon>Eukaryota</taxon>
        <taxon>Fungi</taxon>
        <taxon>Dikarya</taxon>
        <taxon>Basidiomycota</taxon>
        <taxon>Agaricomycotina</taxon>
        <taxon>Tremellomycetes</taxon>
        <taxon>Filobasidiales</taxon>
        <taxon>Filobasidiaceae</taxon>
        <taxon>Naganishia</taxon>
    </lineage>
</organism>
<protein>
    <submittedName>
        <fullName evidence="1">Uncharacterized protein</fullName>
    </submittedName>
</protein>
<keyword evidence="2" id="KW-1185">Reference proteome</keyword>
<dbReference type="Proteomes" id="UP001230649">
    <property type="component" value="Unassembled WGS sequence"/>
</dbReference>
<dbReference type="EMBL" id="JASBWS010000028">
    <property type="protein sequence ID" value="KAJ9109813.1"/>
    <property type="molecule type" value="Genomic_DNA"/>
</dbReference>
<name>A0ACC2WED3_9TREE</name>
<comment type="caution">
    <text evidence="1">The sequence shown here is derived from an EMBL/GenBank/DDBJ whole genome shotgun (WGS) entry which is preliminary data.</text>
</comment>
<proteinExistence type="predicted"/>
<evidence type="ECO:0000313" key="1">
    <source>
        <dbReference type="EMBL" id="KAJ9109813.1"/>
    </source>
</evidence>